<dbReference type="Gene3D" id="2.30.38.10">
    <property type="entry name" value="Luciferase, Domain 3"/>
    <property type="match status" value="1"/>
</dbReference>
<dbReference type="SMART" id="SM00824">
    <property type="entry name" value="PKS_TE"/>
    <property type="match status" value="1"/>
</dbReference>
<dbReference type="eggNOG" id="COG1020">
    <property type="taxonomic scope" value="Bacteria"/>
</dbReference>
<dbReference type="InterPro" id="IPR020806">
    <property type="entry name" value="PKS_PP-bd"/>
</dbReference>
<dbReference type="Gene3D" id="1.10.1200.10">
    <property type="entry name" value="ACP-like"/>
    <property type="match status" value="2"/>
</dbReference>
<feature type="domain" description="Carrier" evidence="5">
    <location>
        <begin position="1860"/>
        <end position="1935"/>
    </location>
</feature>
<dbReference type="Gene3D" id="3.40.50.1820">
    <property type="entry name" value="alpha/beta hydrolase"/>
    <property type="match status" value="1"/>
</dbReference>
<evidence type="ECO:0000313" key="6">
    <source>
        <dbReference type="EMBL" id="EKV29841.1"/>
    </source>
</evidence>
<evidence type="ECO:0000259" key="5">
    <source>
        <dbReference type="PROSITE" id="PS50075"/>
    </source>
</evidence>
<sequence length="2178" mass="234115">MRISDFKLVAKDDDRAALKATLAGFNRTARDFDRTRLLPDLLAETARRVPDAVAVESDGRAWTYAELDARAEAMARFIAGLALPPPRAVGVLTENTAEMLAAILGVLKAGCVYLPLNPDLPVDRLRFMLTDAGAGLLVFEKRFVREANRLQWECPSLAHVLCVDSDAPAEEPESLSELMRDDLWAYVGEEASDDITGGGWLSSYDGQPLSRAVMDDYAANVDAKVRPLLGPETRVLEIGCSTGITMFRLAPHCGHYTGVDLSPAILRHTEAERARLGLDNITLHALPAHAIDRLAKEAEAAGGYDVVIINSVIQNLNGHNYVRDVLRKAVGLMAPRGHVFLGDLMDQDAKQALIDDLTAFKQDNPDPAVKTKLDWSHELFIARGFLDDLRFEIPGVAAASHTDKITSVESELSRFRYDTILTVDKAAPPPPADARRRHQHGMFAPDAAPDATPAQIAAEDAAYIIYTSGTTGRPKGVAVSHRSFHNYMRWAARTYYEGYGGGSMALFTSPAFDLTLTSIFVPLFLGRTVHCLRADDVDRQLAAIFQPDTGVDGVKLTPSHITILGQMEPEPVPGIRVAIVGGEELTEKQVATLKGICPNVTIYNEYGPTEATVGCTISVADKPPIHIGTPIDNTEVLILGTGDDSDFKPVGVPGELCVAGDGVAIGYWNRPDLTAEKFRPHPDDPGRRLYRTGDLAKWTPEGNLVLLGRADHQVKIRGNRIETGEIESQLRTLPEVVDALVTAHAAPDGDKVLCAYIVSRADVPLETIRAHLSVVFPDFMIPSHVVSLREFPLSPNGKIDRKRLPAPDAMAKARASAYVAPATDSEQALAAVWAEVLGVDQVGRDDDFFALGGHSLKATQVVSRVHKRLGLELSLREVFGHPTLRAQAALLADRERRSATVITPVPPAVDYEVSHSQRRLWVLHQLEEAPVAYTIHEAVVLTGPLDIDRLRAAFAALMARHETLRTSFHRVGGEPRQRIVDAEALPLPLTVADLSAEADPVEAARRLSRKDAATPFDLAAAPLWRATVATLGADRHALLFSIHHIVSDGWSGQVMIAELTALYDGRELPPLPVQYKDFAAWQNRRVAGAGAHRDYWLAQMAGGGPEPLALPTDLPRPGVKGFAGDLAPHVIPAGLGRKLHRLARARGASLFMVLTAGVKALLHRWTGQQDIAVGSPVAGRTHEDLEHQIGFFVNTLVLRDQVDGDAGFAALLDRVRATATDAFEHQIYPFDSLVDALNLPRDTSRSPLFDVMVVLQDGATPQPLGADLAVESLEETAAVSRFDLTFHFAEDAGSGDILCGLEYSTELFRRDTAERLWHRLTALLEAAVAEPEVPLAALPLLPAEEADTITARFVPGPSAPVPALLEPFATWVAEHPERAALVAEGEILSYAALDAASDALAARIAAVAPEGAPVAVLLPRGRLGLVAFLAVLKAGCAYMALDPAYPADRLRLMVDDAEAAALITAPSTADLLPAPGVPVLDAAAPAPLERFTPRTGDGTAYIVYTSGSTGRPKGVTGTAECLANLIAWQRGVIGDGLRQAQFAQAGFDVAVQEMLYAVSSGGTLYVPAEEDRRDPARLTSFVAAHGLDLITLPYSALQILFAAPDAQPKLASLKHIVTSGEQPRVTGALKGFLEARPEVVLHNQYGPSETHVVTAHSLSAAAGTLEPHPPIGRPVANVRAHILGTDDRPAPVGMPGELVIGGVAVARGYIGAASGETSARFVPEPGHGDALAYRTGDRCRWRPDGTIEFLGRADDQVKIRGHRVETGEVEAALESLPEVAAAAVVAREVAGQAELAAYVTAAGSTPAPSAVRAALARRLPDHMVPATVTVLDALPLTASGKLNRRALPEPAPALAEGAEPPATETEATLIGLWETALGRAGFGAEAEFFALGGNSLRAVQLIVRVQEAFGVEMPLLAVFQSPALRDQARWIDERRAYADRHEARVMLELSGGEGQRLFALPPVLGYGSVFAPLAQAVGHPVTALDFIEAEDPLPAYADALAQAQPEGPLLLFGYSGGGNLGFELTKHLEAQGRTVERLILLDTFRLDRTYDTPADERREAIERNLDYFADHIRRDAETRMLVDNPAIRSMLVRRMDAFLRWLDSVDNRGTIAADIDLIEATDHTGDPRRAAWGHATTGRFTVHAGAGPHVDMLLPAHLEANAAVLRRILDTVSAKVPT</sequence>
<dbReference type="Gene3D" id="3.30.300.30">
    <property type="match status" value="2"/>
</dbReference>
<accession>K9HMR7</accession>
<dbReference type="Pfam" id="PF00668">
    <property type="entry name" value="Condensation"/>
    <property type="match status" value="1"/>
</dbReference>
<dbReference type="InterPro" id="IPR010071">
    <property type="entry name" value="AA_adenyl_dom"/>
</dbReference>
<dbReference type="Pfam" id="PF00550">
    <property type="entry name" value="PP-binding"/>
    <property type="match status" value="2"/>
</dbReference>
<keyword evidence="3" id="KW-0597">Phosphoprotein</keyword>
<dbReference type="SUPFAM" id="SSF47336">
    <property type="entry name" value="ACP-like"/>
    <property type="match status" value="2"/>
</dbReference>
<dbReference type="Pfam" id="PF00501">
    <property type="entry name" value="AMP-binding"/>
    <property type="match status" value="3"/>
</dbReference>
<dbReference type="Pfam" id="PF13193">
    <property type="entry name" value="AMP-binding_C"/>
    <property type="match status" value="2"/>
</dbReference>
<dbReference type="FunFam" id="3.30.300.30:FF:000010">
    <property type="entry name" value="Enterobactin synthetase component F"/>
    <property type="match status" value="1"/>
</dbReference>
<dbReference type="SUPFAM" id="SSF53335">
    <property type="entry name" value="S-adenosyl-L-methionine-dependent methyltransferases"/>
    <property type="match status" value="1"/>
</dbReference>
<comment type="cofactor">
    <cofactor evidence="1">
        <name>pantetheine 4'-phosphate</name>
        <dbReference type="ChEBI" id="CHEBI:47942"/>
    </cofactor>
</comment>
<dbReference type="Gene3D" id="3.30.559.30">
    <property type="entry name" value="Nonribosomal peptide synthetase, condensation domain"/>
    <property type="match status" value="1"/>
</dbReference>
<evidence type="ECO:0000256" key="3">
    <source>
        <dbReference type="ARBA" id="ARBA00022553"/>
    </source>
</evidence>
<dbReference type="Proteomes" id="UP000009881">
    <property type="component" value="Unassembled WGS sequence"/>
</dbReference>
<dbReference type="InterPro" id="IPR045851">
    <property type="entry name" value="AMP-bd_C_sf"/>
</dbReference>
<dbReference type="PROSITE" id="PS00012">
    <property type="entry name" value="PHOSPHOPANTETHEINE"/>
    <property type="match status" value="2"/>
</dbReference>
<dbReference type="EMBL" id="ANHY01000011">
    <property type="protein sequence ID" value="EKV29841.1"/>
    <property type="molecule type" value="Genomic_DNA"/>
</dbReference>
<evidence type="ECO:0000256" key="4">
    <source>
        <dbReference type="ARBA" id="ARBA00022737"/>
    </source>
</evidence>
<dbReference type="PANTHER" id="PTHR45527">
    <property type="entry name" value="NONRIBOSOMAL PEPTIDE SYNTHETASE"/>
    <property type="match status" value="1"/>
</dbReference>
<keyword evidence="2" id="KW-0596">Phosphopantetheine</keyword>
<dbReference type="FunFam" id="1.10.1200.10:FF:000016">
    <property type="entry name" value="Non-ribosomal peptide synthase"/>
    <property type="match status" value="1"/>
</dbReference>
<dbReference type="CDD" id="cd19531">
    <property type="entry name" value="LCL_NRPS-like"/>
    <property type="match status" value="1"/>
</dbReference>
<dbReference type="Gene3D" id="1.10.287.490">
    <property type="entry name" value="Helix hairpin bin"/>
    <property type="match status" value="1"/>
</dbReference>
<dbReference type="STRING" id="1238182.C882_0271"/>
<evidence type="ECO:0000313" key="7">
    <source>
        <dbReference type="Proteomes" id="UP000009881"/>
    </source>
</evidence>
<keyword evidence="7" id="KW-1185">Reference proteome</keyword>
<keyword evidence="4" id="KW-0677">Repeat</keyword>
<dbReference type="CDD" id="cd02440">
    <property type="entry name" value="AdoMet_MTases"/>
    <property type="match status" value="1"/>
</dbReference>
<dbReference type="SUPFAM" id="SSF53474">
    <property type="entry name" value="alpha/beta-Hydrolases"/>
    <property type="match status" value="1"/>
</dbReference>
<dbReference type="GO" id="GO:0043041">
    <property type="term" value="P:amino acid activation for nonribosomal peptide biosynthetic process"/>
    <property type="evidence" value="ECO:0007669"/>
    <property type="project" value="TreeGrafter"/>
</dbReference>
<dbReference type="Gene3D" id="3.30.559.10">
    <property type="entry name" value="Chloramphenicol acetyltransferase-like domain"/>
    <property type="match status" value="1"/>
</dbReference>
<keyword evidence="6" id="KW-0436">Ligase</keyword>
<organism evidence="6 7">
    <name type="scientific">Caenispirillum salinarum AK4</name>
    <dbReference type="NCBI Taxonomy" id="1238182"/>
    <lineage>
        <taxon>Bacteria</taxon>
        <taxon>Pseudomonadati</taxon>
        <taxon>Pseudomonadota</taxon>
        <taxon>Alphaproteobacteria</taxon>
        <taxon>Rhodospirillales</taxon>
        <taxon>Novispirillaceae</taxon>
        <taxon>Caenispirillum</taxon>
    </lineage>
</organism>
<dbReference type="SUPFAM" id="SSF56801">
    <property type="entry name" value="Acetyl-CoA synthetase-like"/>
    <property type="match status" value="2"/>
</dbReference>
<dbReference type="GO" id="GO:0031177">
    <property type="term" value="F:phosphopantetheine binding"/>
    <property type="evidence" value="ECO:0007669"/>
    <property type="project" value="InterPro"/>
</dbReference>
<dbReference type="NCBIfam" id="TIGR01733">
    <property type="entry name" value="AA-adenyl-dom"/>
    <property type="match status" value="1"/>
</dbReference>
<dbReference type="GO" id="GO:0016874">
    <property type="term" value="F:ligase activity"/>
    <property type="evidence" value="ECO:0007669"/>
    <property type="project" value="UniProtKB-KW"/>
</dbReference>
<dbReference type="Gene3D" id="3.40.50.980">
    <property type="match status" value="2"/>
</dbReference>
<dbReference type="OrthoDB" id="9770470at2"/>
<dbReference type="Gene3D" id="3.40.50.150">
    <property type="entry name" value="Vaccinia Virus protein VP39"/>
    <property type="match status" value="1"/>
</dbReference>
<evidence type="ECO:0000256" key="2">
    <source>
        <dbReference type="ARBA" id="ARBA00022450"/>
    </source>
</evidence>
<dbReference type="GO" id="GO:0009403">
    <property type="term" value="P:toxin biosynthetic process"/>
    <property type="evidence" value="ECO:0007669"/>
    <property type="project" value="UniProtKB-ARBA"/>
</dbReference>
<proteinExistence type="predicted"/>
<dbReference type="InterPro" id="IPR000873">
    <property type="entry name" value="AMP-dep_synth/lig_dom"/>
</dbReference>
<dbReference type="InterPro" id="IPR009081">
    <property type="entry name" value="PP-bd_ACP"/>
</dbReference>
<dbReference type="InterPro" id="IPR036736">
    <property type="entry name" value="ACP-like_sf"/>
</dbReference>
<dbReference type="Pfam" id="PF00975">
    <property type="entry name" value="Thioesterase"/>
    <property type="match status" value="1"/>
</dbReference>
<dbReference type="InterPro" id="IPR023213">
    <property type="entry name" value="CAT-like_dom_sf"/>
</dbReference>
<evidence type="ECO:0000256" key="1">
    <source>
        <dbReference type="ARBA" id="ARBA00001957"/>
    </source>
</evidence>
<dbReference type="InterPro" id="IPR013217">
    <property type="entry name" value="Methyltransf_12"/>
</dbReference>
<dbReference type="InterPro" id="IPR042099">
    <property type="entry name" value="ANL_N_sf"/>
</dbReference>
<feature type="domain" description="Carrier" evidence="5">
    <location>
        <begin position="820"/>
        <end position="895"/>
    </location>
</feature>
<dbReference type="PANTHER" id="PTHR45527:SF1">
    <property type="entry name" value="FATTY ACID SYNTHASE"/>
    <property type="match status" value="1"/>
</dbReference>
<gene>
    <name evidence="6" type="ORF">C882_0271</name>
</gene>
<protein>
    <submittedName>
        <fullName evidence="6">Long-chain-fatty-acid--CoA ligase</fullName>
    </submittedName>
</protein>
<reference evidence="6 7" key="1">
    <citation type="journal article" date="2013" name="Genome Announc.">
        <title>Draft Genome Sequence of an Alphaproteobacterium, Caenispirillum salinarum AK4(T), Isolated from a Solar Saltern.</title>
        <authorList>
            <person name="Khatri I."/>
            <person name="Singh A."/>
            <person name="Korpole S."/>
            <person name="Pinnaka A.K."/>
            <person name="Subramanian S."/>
        </authorList>
    </citation>
    <scope>NUCLEOTIDE SEQUENCE [LARGE SCALE GENOMIC DNA]</scope>
    <source>
        <strain evidence="6 7">AK4</strain>
    </source>
</reference>
<name>K9HMR7_9PROT</name>
<dbReference type="CDD" id="cd05930">
    <property type="entry name" value="A_NRPS"/>
    <property type="match status" value="1"/>
</dbReference>
<dbReference type="Pfam" id="PF08242">
    <property type="entry name" value="Methyltransf_12"/>
    <property type="match status" value="1"/>
</dbReference>
<dbReference type="SMART" id="SM00823">
    <property type="entry name" value="PKS_PP"/>
    <property type="match status" value="2"/>
</dbReference>
<dbReference type="GO" id="GO:0072330">
    <property type="term" value="P:monocarboxylic acid biosynthetic process"/>
    <property type="evidence" value="ECO:0007669"/>
    <property type="project" value="UniProtKB-ARBA"/>
</dbReference>
<dbReference type="PROSITE" id="PS50075">
    <property type="entry name" value="CARRIER"/>
    <property type="match status" value="2"/>
</dbReference>
<dbReference type="RefSeq" id="WP_009540931.1">
    <property type="nucleotide sequence ID" value="NZ_ANHY01000011.1"/>
</dbReference>
<dbReference type="Gene3D" id="3.40.50.12780">
    <property type="entry name" value="N-terminal domain of ligase-like"/>
    <property type="match status" value="2"/>
</dbReference>
<dbReference type="InterPro" id="IPR006162">
    <property type="entry name" value="Ppantetheine_attach_site"/>
</dbReference>
<dbReference type="InterPro" id="IPR020802">
    <property type="entry name" value="TesA-like"/>
</dbReference>
<dbReference type="InterPro" id="IPR020845">
    <property type="entry name" value="AMP-binding_CS"/>
</dbReference>
<dbReference type="InterPro" id="IPR029063">
    <property type="entry name" value="SAM-dependent_MTases_sf"/>
</dbReference>
<dbReference type="SUPFAM" id="SSF52777">
    <property type="entry name" value="CoA-dependent acyltransferases"/>
    <property type="match status" value="2"/>
</dbReference>
<comment type="caution">
    <text evidence="6">The sequence shown here is derived from an EMBL/GenBank/DDBJ whole genome shotgun (WGS) entry which is preliminary data.</text>
</comment>
<dbReference type="InterPro" id="IPR001242">
    <property type="entry name" value="Condensation_dom"/>
</dbReference>
<dbReference type="GO" id="GO:0005829">
    <property type="term" value="C:cytosol"/>
    <property type="evidence" value="ECO:0007669"/>
    <property type="project" value="TreeGrafter"/>
</dbReference>
<dbReference type="InterPro" id="IPR025110">
    <property type="entry name" value="AMP-bd_C"/>
</dbReference>
<dbReference type="PATRIC" id="fig|1238182.3.peg.2486"/>
<dbReference type="InterPro" id="IPR001031">
    <property type="entry name" value="Thioesterase"/>
</dbReference>
<dbReference type="PROSITE" id="PS00455">
    <property type="entry name" value="AMP_BINDING"/>
    <property type="match status" value="2"/>
</dbReference>
<dbReference type="InterPro" id="IPR029058">
    <property type="entry name" value="AB_hydrolase_fold"/>
</dbReference>